<dbReference type="Gramene" id="EFJ36302">
    <property type="protein sequence ID" value="EFJ36302"/>
    <property type="gene ID" value="SELMODRAFT_404186"/>
</dbReference>
<keyword evidence="2" id="KW-0732">Signal</keyword>
<dbReference type="STRING" id="88036.D8QUJ2"/>
<dbReference type="InterPro" id="IPR036852">
    <property type="entry name" value="Peptidase_S8/S53_dom_sf"/>
</dbReference>
<evidence type="ECO:0000313" key="5">
    <source>
        <dbReference type="Proteomes" id="UP000001514"/>
    </source>
</evidence>
<feature type="domain" description="Peptidase S8/S53" evidence="3">
    <location>
        <begin position="154"/>
        <end position="243"/>
    </location>
</feature>
<dbReference type="SUPFAM" id="SSF52743">
    <property type="entry name" value="Subtilisin-like"/>
    <property type="match status" value="1"/>
</dbReference>
<accession>D8QUJ2</accession>
<evidence type="ECO:0000256" key="2">
    <source>
        <dbReference type="ARBA" id="ARBA00022729"/>
    </source>
</evidence>
<reference evidence="4 5" key="1">
    <citation type="journal article" date="2011" name="Science">
        <title>The Selaginella genome identifies genetic changes associated with the evolution of vascular plants.</title>
        <authorList>
            <person name="Banks J.A."/>
            <person name="Nishiyama T."/>
            <person name="Hasebe M."/>
            <person name="Bowman J.L."/>
            <person name="Gribskov M."/>
            <person name="dePamphilis C."/>
            <person name="Albert V.A."/>
            <person name="Aono N."/>
            <person name="Aoyama T."/>
            <person name="Ambrose B.A."/>
            <person name="Ashton N.W."/>
            <person name="Axtell M.J."/>
            <person name="Barker E."/>
            <person name="Barker M.S."/>
            <person name="Bennetzen J.L."/>
            <person name="Bonawitz N.D."/>
            <person name="Chapple C."/>
            <person name="Cheng C."/>
            <person name="Correa L.G."/>
            <person name="Dacre M."/>
            <person name="DeBarry J."/>
            <person name="Dreyer I."/>
            <person name="Elias M."/>
            <person name="Engstrom E.M."/>
            <person name="Estelle M."/>
            <person name="Feng L."/>
            <person name="Finet C."/>
            <person name="Floyd S.K."/>
            <person name="Frommer W.B."/>
            <person name="Fujita T."/>
            <person name="Gramzow L."/>
            <person name="Gutensohn M."/>
            <person name="Harholt J."/>
            <person name="Hattori M."/>
            <person name="Heyl A."/>
            <person name="Hirai T."/>
            <person name="Hiwatashi Y."/>
            <person name="Ishikawa M."/>
            <person name="Iwata M."/>
            <person name="Karol K.G."/>
            <person name="Koehler B."/>
            <person name="Kolukisaoglu U."/>
            <person name="Kubo M."/>
            <person name="Kurata T."/>
            <person name="Lalonde S."/>
            <person name="Li K."/>
            <person name="Li Y."/>
            <person name="Litt A."/>
            <person name="Lyons E."/>
            <person name="Manning G."/>
            <person name="Maruyama T."/>
            <person name="Michael T.P."/>
            <person name="Mikami K."/>
            <person name="Miyazaki S."/>
            <person name="Morinaga S."/>
            <person name="Murata T."/>
            <person name="Mueller-Roeber B."/>
            <person name="Nelson D.R."/>
            <person name="Obara M."/>
            <person name="Oguri Y."/>
            <person name="Olmstead R.G."/>
            <person name="Onodera N."/>
            <person name="Petersen B.L."/>
            <person name="Pils B."/>
            <person name="Prigge M."/>
            <person name="Rensing S.A."/>
            <person name="Riano-Pachon D.M."/>
            <person name="Roberts A.W."/>
            <person name="Sato Y."/>
            <person name="Scheller H.V."/>
            <person name="Schulz B."/>
            <person name="Schulz C."/>
            <person name="Shakirov E.V."/>
            <person name="Shibagaki N."/>
            <person name="Shinohara N."/>
            <person name="Shippen D.E."/>
            <person name="Soerensen I."/>
            <person name="Sotooka R."/>
            <person name="Sugimoto N."/>
            <person name="Sugita M."/>
            <person name="Sumikawa N."/>
            <person name="Tanurdzic M."/>
            <person name="Theissen G."/>
            <person name="Ulvskov P."/>
            <person name="Wakazuki S."/>
            <person name="Weng J.K."/>
            <person name="Willats W.W."/>
            <person name="Wipf D."/>
            <person name="Wolf P.G."/>
            <person name="Yang L."/>
            <person name="Zimmer A.D."/>
            <person name="Zhu Q."/>
            <person name="Mitros T."/>
            <person name="Hellsten U."/>
            <person name="Loque D."/>
            <person name="Otillar R."/>
            <person name="Salamov A."/>
            <person name="Schmutz J."/>
            <person name="Shapiro H."/>
            <person name="Lindquist E."/>
            <person name="Lucas S."/>
            <person name="Rokhsar D."/>
            <person name="Grigoriev I.V."/>
        </authorList>
    </citation>
    <scope>NUCLEOTIDE SEQUENCE [LARGE SCALE GENOMIC DNA]</scope>
</reference>
<dbReference type="InterPro" id="IPR045051">
    <property type="entry name" value="SBT"/>
</dbReference>
<proteinExistence type="inferred from homology"/>
<dbReference type="GO" id="GO:0004252">
    <property type="term" value="F:serine-type endopeptidase activity"/>
    <property type="evidence" value="ECO:0007669"/>
    <property type="project" value="InterPro"/>
</dbReference>
<organism evidence="5">
    <name type="scientific">Selaginella moellendorffii</name>
    <name type="common">Spikemoss</name>
    <dbReference type="NCBI Taxonomy" id="88036"/>
    <lineage>
        <taxon>Eukaryota</taxon>
        <taxon>Viridiplantae</taxon>
        <taxon>Streptophyta</taxon>
        <taxon>Embryophyta</taxon>
        <taxon>Tracheophyta</taxon>
        <taxon>Lycopodiopsida</taxon>
        <taxon>Selaginellales</taxon>
        <taxon>Selaginellaceae</taxon>
        <taxon>Selaginella</taxon>
    </lineage>
</organism>
<dbReference type="Pfam" id="PF00082">
    <property type="entry name" value="Peptidase_S8"/>
    <property type="match status" value="1"/>
</dbReference>
<dbReference type="EMBL" id="GL377567">
    <property type="protein sequence ID" value="EFJ36302.1"/>
    <property type="molecule type" value="Genomic_DNA"/>
</dbReference>
<evidence type="ECO:0000256" key="1">
    <source>
        <dbReference type="ARBA" id="ARBA00011073"/>
    </source>
</evidence>
<dbReference type="InParanoid" id="D8QUJ2"/>
<name>D8QUJ2_SELML</name>
<evidence type="ECO:0000313" key="4">
    <source>
        <dbReference type="EMBL" id="EFJ36302.1"/>
    </source>
</evidence>
<sequence>MWGMSPEAYLAEAAAKNKEKFFFFTPCWGAIITGDMQWTKDMDFFAGFHPLSGRAGQGLHVGSSVQVGSCVGIWRNQIEYLTRWLTAYAQNCHLKRSCLRLLRRSSKRGKRNACCCCCLGPEAPRSFHIDVADTKITPQDGGVHAASPTSRGSCEGKARGGLPKARIKVYKVCFFGDFMDHPVLTAFDNAVRDGVDILLLSLGGQTVPYDEDTIAIGSFHAMRHGILVSCSAGNSRPLKSTVTNATGLNIKKMKESKYGLVNSVDAALKHSSKDSAWYWYRDLS</sequence>
<protein>
    <recommendedName>
        <fullName evidence="3">Peptidase S8/S53 domain-containing protein</fullName>
    </recommendedName>
</protein>
<dbReference type="Gene3D" id="3.40.50.200">
    <property type="entry name" value="Peptidase S8/S53 domain"/>
    <property type="match status" value="1"/>
</dbReference>
<dbReference type="KEGG" id="smo:SELMODRAFT_404186"/>
<dbReference type="Proteomes" id="UP000001514">
    <property type="component" value="Unassembled WGS sequence"/>
</dbReference>
<evidence type="ECO:0000259" key="3">
    <source>
        <dbReference type="Pfam" id="PF00082"/>
    </source>
</evidence>
<dbReference type="PANTHER" id="PTHR10795">
    <property type="entry name" value="PROPROTEIN CONVERTASE SUBTILISIN/KEXIN"/>
    <property type="match status" value="1"/>
</dbReference>
<dbReference type="InterPro" id="IPR000209">
    <property type="entry name" value="Peptidase_S8/S53_dom"/>
</dbReference>
<dbReference type="HOGENOM" id="CLU_981393_0_0_1"/>
<keyword evidence="5" id="KW-1185">Reference proteome</keyword>
<dbReference type="GO" id="GO:0006508">
    <property type="term" value="P:proteolysis"/>
    <property type="evidence" value="ECO:0007669"/>
    <property type="project" value="InterPro"/>
</dbReference>
<comment type="similarity">
    <text evidence="1">Belongs to the peptidase S8 family.</text>
</comment>
<dbReference type="AlphaFoldDB" id="D8QUJ2"/>
<gene>
    <name evidence="4" type="ORF">SELMODRAFT_404186</name>
</gene>